<dbReference type="AlphaFoldDB" id="A0A813FK51"/>
<evidence type="ECO:0000313" key="1">
    <source>
        <dbReference type="EMBL" id="CAE8610938.1"/>
    </source>
</evidence>
<gene>
    <name evidence="1" type="ORF">PGLA1383_LOCUS28747</name>
</gene>
<keyword evidence="2" id="KW-1185">Reference proteome</keyword>
<accession>A0A813FK51</accession>
<organism evidence="1 2">
    <name type="scientific">Polarella glacialis</name>
    <name type="common">Dinoflagellate</name>
    <dbReference type="NCBI Taxonomy" id="89957"/>
    <lineage>
        <taxon>Eukaryota</taxon>
        <taxon>Sar</taxon>
        <taxon>Alveolata</taxon>
        <taxon>Dinophyceae</taxon>
        <taxon>Suessiales</taxon>
        <taxon>Suessiaceae</taxon>
        <taxon>Polarella</taxon>
    </lineage>
</organism>
<dbReference type="InterPro" id="IPR013783">
    <property type="entry name" value="Ig-like_fold"/>
</dbReference>
<proteinExistence type="predicted"/>
<dbReference type="EMBL" id="CAJNNV010024867">
    <property type="protein sequence ID" value="CAE8610938.1"/>
    <property type="molecule type" value="Genomic_DNA"/>
</dbReference>
<sequence length="207" mass="21830">MMYPQGAEASWPGQAPYMVQMVPVPMMGASQQGYGPAQLDPRLGFTNPALYAANMQASECAIDMGLGSMGGLMPPGGSSSLFKYPSDNIVMAAGQYREVRPAVAQIVLVGGGNRFHCEPAELPPGLQLDPATGTIWGTPVSPPSHCDPAGPYHNYTVVCSGAGGVCTCKVGLKVVQFSPQSFNISHISQLEKNKYMVLVDTNGAKHR</sequence>
<comment type="caution">
    <text evidence="1">The sequence shown here is derived from an EMBL/GenBank/DDBJ whole genome shotgun (WGS) entry which is preliminary data.</text>
</comment>
<reference evidence="1" key="1">
    <citation type="submission" date="2021-02" db="EMBL/GenBank/DDBJ databases">
        <authorList>
            <person name="Dougan E. K."/>
            <person name="Rhodes N."/>
            <person name="Thang M."/>
            <person name="Chan C."/>
        </authorList>
    </citation>
    <scope>NUCLEOTIDE SEQUENCE</scope>
</reference>
<protein>
    <submittedName>
        <fullName evidence="1">Uncharacterized protein</fullName>
    </submittedName>
</protein>
<dbReference type="OrthoDB" id="434437at2759"/>
<dbReference type="Gene3D" id="2.60.40.10">
    <property type="entry name" value="Immunoglobulins"/>
    <property type="match status" value="1"/>
</dbReference>
<evidence type="ECO:0000313" key="2">
    <source>
        <dbReference type="Proteomes" id="UP000654075"/>
    </source>
</evidence>
<name>A0A813FK51_POLGL</name>
<dbReference type="Proteomes" id="UP000654075">
    <property type="component" value="Unassembled WGS sequence"/>
</dbReference>